<feature type="domain" description="PPPDE" evidence="4">
    <location>
        <begin position="234"/>
        <end position="392"/>
    </location>
</feature>
<evidence type="ECO:0000256" key="1">
    <source>
        <dbReference type="ARBA" id="ARBA00008140"/>
    </source>
</evidence>
<dbReference type="GO" id="GO:0006508">
    <property type="term" value="P:proteolysis"/>
    <property type="evidence" value="ECO:0007669"/>
    <property type="project" value="UniProtKB-KW"/>
</dbReference>
<evidence type="ECO:0000313" key="6">
    <source>
        <dbReference type="Proteomes" id="UP001178507"/>
    </source>
</evidence>
<sequence length="484" mass="53901">MAPAVVKLNVYYQHPVSYDERGRLQQLPSTMPRWLSHWAKDVVGVYHVGVEVYGQEYCYGIFNKKKGRSIGGPDSGVFCHQPRDPGWGNQWKCEEELGTTTCSPQKVLAIAFKLGKTRFGSRAYSRTGNNCVDFASEFLRELGAEEVPSWCQRGLQFYRGAAGAVGFVEALFSTAEDGPEQDVTEEMSKPKFMGGAKEVSYAPMIPVYAPRLQSTSYVPHMPAYVVYYQHPVSYDERGRLQQLPSTMPRWLTHWAKDVVGVYHVGVEVYGQEYCYGIFNKKKGRSIGGPDSGVFCHQPRDPGWGNQWKCEEELGTTTCSPQKVLAIAFKLGKTRFGSRAYSRTGNNCVDFASEFLRELGAEEVPSWCQRGLQFYRGAAGAVGFVEALFSTAEDGPEQDVTEEMSKPKFMGGAKEVSAPMIPVYAPRLQSTYVPHMPAYVACGSGPQCTQHVYYDAYMPIWRQGAPALPILLQFPQAFVVKSVAL</sequence>
<keyword evidence="3" id="KW-0378">Hydrolase</keyword>
<dbReference type="GO" id="GO:0016579">
    <property type="term" value="P:protein deubiquitination"/>
    <property type="evidence" value="ECO:0007669"/>
    <property type="project" value="TreeGrafter"/>
</dbReference>
<comment type="caution">
    <text evidence="5">The sequence shown here is derived from an EMBL/GenBank/DDBJ whole genome shotgun (WGS) entry which is preliminary data.</text>
</comment>
<dbReference type="PANTHER" id="PTHR12378:SF80">
    <property type="entry name" value="IP06716P-RELATED"/>
    <property type="match status" value="1"/>
</dbReference>
<evidence type="ECO:0000259" key="4">
    <source>
        <dbReference type="PROSITE" id="PS51858"/>
    </source>
</evidence>
<proteinExistence type="inferred from homology"/>
<dbReference type="Proteomes" id="UP001178507">
    <property type="component" value="Unassembled WGS sequence"/>
</dbReference>
<dbReference type="InterPro" id="IPR008580">
    <property type="entry name" value="PPPDE_dom"/>
</dbReference>
<reference evidence="5" key="1">
    <citation type="submission" date="2023-08" db="EMBL/GenBank/DDBJ databases">
        <authorList>
            <person name="Chen Y."/>
            <person name="Shah S."/>
            <person name="Dougan E. K."/>
            <person name="Thang M."/>
            <person name="Chan C."/>
        </authorList>
    </citation>
    <scope>NUCLEOTIDE SEQUENCE</scope>
</reference>
<dbReference type="GO" id="GO:0101005">
    <property type="term" value="F:deubiquitinase activity"/>
    <property type="evidence" value="ECO:0007669"/>
    <property type="project" value="TreeGrafter"/>
</dbReference>
<feature type="domain" description="PPPDE" evidence="4">
    <location>
        <begin position="4"/>
        <end position="176"/>
    </location>
</feature>
<dbReference type="EMBL" id="CAUJNA010001034">
    <property type="protein sequence ID" value="CAJ1383607.1"/>
    <property type="molecule type" value="Genomic_DNA"/>
</dbReference>
<dbReference type="InterPro" id="IPR042266">
    <property type="entry name" value="PPPDE_sf"/>
</dbReference>
<evidence type="ECO:0000256" key="2">
    <source>
        <dbReference type="ARBA" id="ARBA00022670"/>
    </source>
</evidence>
<dbReference type="Gene3D" id="3.90.1720.30">
    <property type="entry name" value="PPPDE domains"/>
    <property type="match status" value="2"/>
</dbReference>
<accession>A0AA36I9L2</accession>
<evidence type="ECO:0000256" key="3">
    <source>
        <dbReference type="ARBA" id="ARBA00022801"/>
    </source>
</evidence>
<dbReference type="PROSITE" id="PS51858">
    <property type="entry name" value="PPPDE"/>
    <property type="match status" value="2"/>
</dbReference>
<organism evidence="5 6">
    <name type="scientific">Effrenium voratum</name>
    <dbReference type="NCBI Taxonomy" id="2562239"/>
    <lineage>
        <taxon>Eukaryota</taxon>
        <taxon>Sar</taxon>
        <taxon>Alveolata</taxon>
        <taxon>Dinophyceae</taxon>
        <taxon>Suessiales</taxon>
        <taxon>Symbiodiniaceae</taxon>
        <taxon>Effrenium</taxon>
    </lineage>
</organism>
<protein>
    <recommendedName>
        <fullName evidence="4">PPPDE domain-containing protein</fullName>
    </recommendedName>
</protein>
<dbReference type="AlphaFoldDB" id="A0AA36I9L2"/>
<dbReference type="SMART" id="SM01179">
    <property type="entry name" value="DUF862"/>
    <property type="match status" value="2"/>
</dbReference>
<keyword evidence="2" id="KW-0645">Protease</keyword>
<evidence type="ECO:0000313" key="5">
    <source>
        <dbReference type="EMBL" id="CAJ1383607.1"/>
    </source>
</evidence>
<name>A0AA36I9L2_9DINO</name>
<dbReference type="PANTHER" id="PTHR12378">
    <property type="entry name" value="DESUMOYLATING ISOPEPTIDASE"/>
    <property type="match status" value="1"/>
</dbReference>
<gene>
    <name evidence="5" type="ORF">EVOR1521_LOCUS10697</name>
</gene>
<keyword evidence="6" id="KW-1185">Reference proteome</keyword>
<dbReference type="Pfam" id="PF05903">
    <property type="entry name" value="Peptidase_C97"/>
    <property type="match status" value="2"/>
</dbReference>
<comment type="similarity">
    <text evidence="1">Belongs to the DeSI family.</text>
</comment>